<feature type="domain" description="MATH" evidence="1">
    <location>
        <begin position="5"/>
        <end position="135"/>
    </location>
</feature>
<dbReference type="EMBL" id="HG994372">
    <property type="protein sequence ID" value="CAF2115328.1"/>
    <property type="molecule type" value="Genomic_DNA"/>
</dbReference>
<gene>
    <name evidence="2" type="ORF">DARMORV10_C08P45650.1</name>
</gene>
<dbReference type="SUPFAM" id="SSF49599">
    <property type="entry name" value="TRAF domain-like"/>
    <property type="match status" value="2"/>
</dbReference>
<dbReference type="PANTHER" id="PTHR46162:SF5">
    <property type="entry name" value="T23K8.6-RELATED"/>
    <property type="match status" value="1"/>
</dbReference>
<dbReference type="Pfam" id="PF22486">
    <property type="entry name" value="MATH_2"/>
    <property type="match status" value="2"/>
</dbReference>
<dbReference type="Gene3D" id="2.60.210.10">
    <property type="entry name" value="Apoptosis, Tumor Necrosis Factor Receptor Associated Protein 2, Chain A"/>
    <property type="match status" value="2"/>
</dbReference>
<sequence length="286" mass="33050">MGSRSAVSTINSTAFSDHKFQSRKFSSGGYKWRLIVYPKGNQKDNGSGFISMYVEIDSKSLMVFTPPTEIFAELHFFVYNKKENKYFTIQDVEVKRFNALRTVWGLVQVLPYDTFNNPENGYVFEGGQCEFGVDVIQPPTICSHLQRRVTEKERPQREKLQKTLKRRRPRLCAKDSFKSSIADGLRLYPKGDSRADGKWLSVYLELTASDTLKEDEKIFVQANLRVLDPLGSNHIEHKMNVWCEVQKPSWGWYNFMSLAELQKAYLDNKEHALNLEMEFKVVSATS</sequence>
<accession>A0A816UKI3</accession>
<feature type="domain" description="MATH" evidence="1">
    <location>
        <begin position="185"/>
        <end position="277"/>
    </location>
</feature>
<evidence type="ECO:0000259" key="1">
    <source>
        <dbReference type="PROSITE" id="PS50144"/>
    </source>
</evidence>
<dbReference type="CDD" id="cd00121">
    <property type="entry name" value="MATH"/>
    <property type="match status" value="2"/>
</dbReference>
<dbReference type="PANTHER" id="PTHR46162">
    <property type="entry name" value="TRAF-LIKE FAMILY PROTEIN"/>
    <property type="match status" value="1"/>
</dbReference>
<reference evidence="2" key="1">
    <citation type="submission" date="2021-01" db="EMBL/GenBank/DDBJ databases">
        <authorList>
            <consortium name="Genoscope - CEA"/>
            <person name="William W."/>
        </authorList>
    </citation>
    <scope>NUCLEOTIDE SEQUENCE</scope>
</reference>
<dbReference type="PROSITE" id="PS50144">
    <property type="entry name" value="MATH"/>
    <property type="match status" value="2"/>
</dbReference>
<dbReference type="Proteomes" id="UP001295469">
    <property type="component" value="Chromosome C08"/>
</dbReference>
<proteinExistence type="predicted"/>
<dbReference type="AlphaFoldDB" id="A0A816UKI3"/>
<name>A0A816UKI3_BRANA</name>
<dbReference type="InterPro" id="IPR002083">
    <property type="entry name" value="MATH/TRAF_dom"/>
</dbReference>
<protein>
    <submittedName>
        <fullName evidence="2">(rape) hypothetical protein</fullName>
    </submittedName>
</protein>
<evidence type="ECO:0000313" key="2">
    <source>
        <dbReference type="EMBL" id="CAF2115328.1"/>
    </source>
</evidence>
<dbReference type="InterPro" id="IPR008974">
    <property type="entry name" value="TRAF-like"/>
</dbReference>
<organism evidence="2">
    <name type="scientific">Brassica napus</name>
    <name type="common">Rape</name>
    <dbReference type="NCBI Taxonomy" id="3708"/>
    <lineage>
        <taxon>Eukaryota</taxon>
        <taxon>Viridiplantae</taxon>
        <taxon>Streptophyta</taxon>
        <taxon>Embryophyta</taxon>
        <taxon>Tracheophyta</taxon>
        <taxon>Spermatophyta</taxon>
        <taxon>Magnoliopsida</taxon>
        <taxon>eudicotyledons</taxon>
        <taxon>Gunneridae</taxon>
        <taxon>Pentapetalae</taxon>
        <taxon>rosids</taxon>
        <taxon>malvids</taxon>
        <taxon>Brassicales</taxon>
        <taxon>Brassicaceae</taxon>
        <taxon>Brassiceae</taxon>
        <taxon>Brassica</taxon>
    </lineage>
</organism>
<dbReference type="Gramene" id="CDX81648">
    <property type="protein sequence ID" value="CDX81648"/>
    <property type="gene ID" value="GSBRNA2T00136561001"/>
</dbReference>